<dbReference type="EMBL" id="DF968183">
    <property type="protein sequence ID" value="GAP45061.1"/>
    <property type="molecule type" value="Genomic_DNA"/>
</dbReference>
<protein>
    <submittedName>
        <fullName evidence="1">Uncharacterized protein</fullName>
    </submittedName>
</protein>
<name>A0A0S7BVS4_9BACT</name>
<organism evidence="1">
    <name type="scientific">Lentimicrobium saccharophilum</name>
    <dbReference type="NCBI Taxonomy" id="1678841"/>
    <lineage>
        <taxon>Bacteria</taxon>
        <taxon>Pseudomonadati</taxon>
        <taxon>Bacteroidota</taxon>
        <taxon>Bacteroidia</taxon>
        <taxon>Bacteroidales</taxon>
        <taxon>Lentimicrobiaceae</taxon>
        <taxon>Lentimicrobium</taxon>
    </lineage>
</organism>
<accession>A0A0S7BVS4</accession>
<reference evidence="1" key="1">
    <citation type="journal article" date="2015" name="Genome Announc.">
        <title>Draft Genome Sequence of Bacteroidales Strain TBC1, a Novel Isolate from a Methanogenic Wastewater Treatment System.</title>
        <authorList>
            <person name="Tourlousse D.M."/>
            <person name="Matsuura N."/>
            <person name="Sun L."/>
            <person name="Toyonaga M."/>
            <person name="Kuroda K."/>
            <person name="Ohashi A."/>
            <person name="Cruz R."/>
            <person name="Yamaguchi T."/>
            <person name="Sekiguchi Y."/>
        </authorList>
    </citation>
    <scope>NUCLEOTIDE SEQUENCE [LARGE SCALE GENOMIC DNA]</scope>
    <source>
        <strain evidence="1">TBC1</strain>
    </source>
</reference>
<dbReference type="AlphaFoldDB" id="A0A0S7BVS4"/>
<dbReference type="RefSeq" id="WP_062045134.1">
    <property type="nucleotide sequence ID" value="NZ_DF968183.1"/>
</dbReference>
<proteinExistence type="predicted"/>
<evidence type="ECO:0000313" key="1">
    <source>
        <dbReference type="EMBL" id="GAP45061.1"/>
    </source>
</evidence>
<sequence length="270" mass="31525">MVVEIRKAETFKTETLHSPGTLCVIKMKTQIIIFSVLISCQLTFGQVLKTELIGKFLVDSDFNFVELINDSLIYSSLYQVRDTAKYEIIGNDLIIKKNEYEPNTPLGYKVKRLKYNISKQTDSTLTLISPSNFQLEYKDLKLFSSKIFDFEYIELEYLTPWSDNRLIRIDNQGNYYDKITYLPLKSRRFKRKHKIIKEQLNDSEILILKQKLADYYSIYLPFERGCPIDGETSNFVIKTNGQLIESKGCNLSLIHSKLLDYLLNFKLAND</sequence>
<keyword evidence="2" id="KW-1185">Reference proteome</keyword>
<dbReference type="Proteomes" id="UP000053091">
    <property type="component" value="Unassembled WGS sequence"/>
</dbReference>
<evidence type="ECO:0000313" key="2">
    <source>
        <dbReference type="Proteomes" id="UP000053091"/>
    </source>
</evidence>
<gene>
    <name evidence="1" type="ORF">TBC1_12878</name>
</gene>
<dbReference type="OrthoDB" id="9912406at2"/>